<dbReference type="EMBL" id="JMSE01000796">
    <property type="protein sequence ID" value="KDN67517.1"/>
    <property type="molecule type" value="Genomic_DNA"/>
</dbReference>
<evidence type="ECO:0000313" key="2">
    <source>
        <dbReference type="EMBL" id="KDN67517.1"/>
    </source>
</evidence>
<proteinExistence type="predicted"/>
<gene>
    <name evidence="2" type="ORF">CSUB01_12356</name>
</gene>
<dbReference type="HOGENOM" id="CLU_1147133_0_0_1"/>
<dbReference type="STRING" id="1173701.A0A066XEY8"/>
<organism evidence="2 3">
    <name type="scientific">Colletotrichum sublineola</name>
    <name type="common">Sorghum anthracnose fungus</name>
    <dbReference type="NCBI Taxonomy" id="1173701"/>
    <lineage>
        <taxon>Eukaryota</taxon>
        <taxon>Fungi</taxon>
        <taxon>Dikarya</taxon>
        <taxon>Ascomycota</taxon>
        <taxon>Pezizomycotina</taxon>
        <taxon>Sordariomycetes</taxon>
        <taxon>Hypocreomycetidae</taxon>
        <taxon>Glomerellales</taxon>
        <taxon>Glomerellaceae</taxon>
        <taxon>Colletotrichum</taxon>
        <taxon>Colletotrichum graminicola species complex</taxon>
    </lineage>
</organism>
<evidence type="ECO:0000313" key="3">
    <source>
        <dbReference type="Proteomes" id="UP000027238"/>
    </source>
</evidence>
<dbReference type="Proteomes" id="UP000027238">
    <property type="component" value="Unassembled WGS sequence"/>
</dbReference>
<keyword evidence="3" id="KW-1185">Reference proteome</keyword>
<dbReference type="AlphaFoldDB" id="A0A066XEY8"/>
<evidence type="ECO:0000256" key="1">
    <source>
        <dbReference type="SAM" id="MobiDB-lite"/>
    </source>
</evidence>
<dbReference type="OrthoDB" id="5148578at2759"/>
<feature type="region of interest" description="Disordered" evidence="1">
    <location>
        <begin position="200"/>
        <end position="242"/>
    </location>
</feature>
<sequence>MLEVQSLSNLVAISGNTVLGPAVWVELCVDHLVFQGTLETKGNYNALGNSNSVLSSWFYTFCPEANAGSTEPSTQAAHWYGQDEEKFLVILLFLVHLSYGQPARAPELLTVRHQNTADGGVRNIMMDRGLVMIVTGIHKGYSRSEREKFIHRFLPREIGSLLVYNLWVVLPFWESAQANAGATPDTFLVTMWGLRESANPFGDGAGRGGAEENDREASDAEANTGQVRPAGAAGENAGQRRQ</sequence>
<name>A0A066XEY8_COLSU</name>
<feature type="compositionally biased region" description="Basic and acidic residues" evidence="1">
    <location>
        <begin position="209"/>
        <end position="218"/>
    </location>
</feature>
<comment type="caution">
    <text evidence="2">The sequence shown here is derived from an EMBL/GenBank/DDBJ whole genome shotgun (WGS) entry which is preliminary data.</text>
</comment>
<protein>
    <submittedName>
        <fullName evidence="2">Uncharacterized protein</fullName>
    </submittedName>
</protein>
<reference evidence="3" key="1">
    <citation type="journal article" date="2014" name="Genome Announc.">
        <title>Draft genome sequence of Colletotrichum sublineola, a destructive pathogen of cultivated sorghum.</title>
        <authorList>
            <person name="Baroncelli R."/>
            <person name="Sanz-Martin J.M."/>
            <person name="Rech G.E."/>
            <person name="Sukno S.A."/>
            <person name="Thon M.R."/>
        </authorList>
    </citation>
    <scope>NUCLEOTIDE SEQUENCE [LARGE SCALE GENOMIC DNA]</scope>
    <source>
        <strain evidence="3">TX430BB</strain>
    </source>
</reference>
<accession>A0A066XEY8</accession>